<reference evidence="2" key="1">
    <citation type="journal article" date="2020" name="mSystems">
        <title>Genome- and Community-Level Interaction Insights into Carbon Utilization and Element Cycling Functions of Hydrothermarchaeota in Hydrothermal Sediment.</title>
        <authorList>
            <person name="Zhou Z."/>
            <person name="Liu Y."/>
            <person name="Xu W."/>
            <person name="Pan J."/>
            <person name="Luo Z.H."/>
            <person name="Li M."/>
        </authorList>
    </citation>
    <scope>NUCLEOTIDE SEQUENCE [LARGE SCALE GENOMIC DNA]</scope>
    <source>
        <strain evidence="2">SpSt-774</strain>
    </source>
</reference>
<dbReference type="InterPro" id="IPR015943">
    <property type="entry name" value="WD40/YVTN_repeat-like_dom_sf"/>
</dbReference>
<protein>
    <submittedName>
        <fullName evidence="2">T9SS type A sorting domain-containing protein</fullName>
    </submittedName>
</protein>
<proteinExistence type="predicted"/>
<evidence type="ECO:0000259" key="1">
    <source>
        <dbReference type="Pfam" id="PF13860"/>
    </source>
</evidence>
<gene>
    <name evidence="2" type="ORF">ENV60_04955</name>
</gene>
<dbReference type="InterPro" id="IPR011044">
    <property type="entry name" value="Quino_amine_DH_bsu"/>
</dbReference>
<name>A0A7C4TCC9_UNCW3</name>
<dbReference type="InterPro" id="IPR025965">
    <property type="entry name" value="FlgD/Vpr_Ig-like"/>
</dbReference>
<dbReference type="InterPro" id="IPR013783">
    <property type="entry name" value="Ig-like_fold"/>
</dbReference>
<dbReference type="AlphaFoldDB" id="A0A7C4TCC9"/>
<dbReference type="NCBIfam" id="TIGR04183">
    <property type="entry name" value="Por_Secre_tail"/>
    <property type="match status" value="1"/>
</dbReference>
<dbReference type="Gene3D" id="2.60.40.10">
    <property type="entry name" value="Immunoglobulins"/>
    <property type="match status" value="1"/>
</dbReference>
<dbReference type="Gene3D" id="2.130.10.10">
    <property type="entry name" value="YVTN repeat-like/Quinoprotein amine dehydrogenase"/>
    <property type="match status" value="1"/>
</dbReference>
<dbReference type="EMBL" id="DTGZ01000092">
    <property type="protein sequence ID" value="HGV97626.1"/>
    <property type="molecule type" value="Genomic_DNA"/>
</dbReference>
<organism evidence="2">
    <name type="scientific">candidate division WOR-3 bacterium</name>
    <dbReference type="NCBI Taxonomy" id="2052148"/>
    <lineage>
        <taxon>Bacteria</taxon>
        <taxon>Bacteria division WOR-3</taxon>
    </lineage>
</organism>
<evidence type="ECO:0000313" key="2">
    <source>
        <dbReference type="EMBL" id="HGV97626.1"/>
    </source>
</evidence>
<accession>A0A7C4TCC9</accession>
<dbReference type="Pfam" id="PF13860">
    <property type="entry name" value="FlgD_ig"/>
    <property type="match status" value="1"/>
</dbReference>
<dbReference type="InterPro" id="IPR026444">
    <property type="entry name" value="Secre_tail"/>
</dbReference>
<feature type="domain" description="FlgD/Vpr Ig-like" evidence="1">
    <location>
        <begin position="840"/>
        <end position="904"/>
    </location>
</feature>
<comment type="caution">
    <text evidence="2">The sequence shown here is derived from an EMBL/GenBank/DDBJ whole genome shotgun (WGS) entry which is preliminary data.</text>
</comment>
<sequence>MAKYLAPFLYALTLWAVNLNQGDLTGVDVEVSNGKMRYVTPLSEKPNFFPKTIRYESSRAETLWVDRNHQYAIAEHVSISGDGMFIQVGWWLNNERASFYHTLGNNIPLWSYSLPLTEWYVPVDVSYTAEDIAVGAGGEPFYSFTANSPAPKWRYNLPDGFKIATSSQGTTVAVNDDGTIYGVLGSGSGVGKLFIFNQNGDTIRTISFSPNSGIYGLDISTDGSVFCVSTYYVTYIYNLDGTRRDSLYNYGQTPGKISGNANYLVKGHFNGRVYLYRWNGTNYTLKWDHYTGHPWVTAVAISDNGATIMAGTFQYTPSYSGKVLMYDSSSATPLWEYTQYGDYVDDCALAANGERGVACSWGQYQGTFGDVLTVFNKSSAIPVFQLLDDIDEPGSITSVDISKDGSFVTAGGKAVHAREFGNGGEVYAIRIIEPLANDVGVKSINAPDNLLQAGQSITPQATIKNYGTSSVSFNTLCSIYDSLGSLLYADTVSVSNLAGGAEQVISFSPNWTVPNYGRYTTIVYTLLSGDQFPANDTLQKGSICFHDGMVARIEYPFNELTLHYTRPPRVMIVNYGSYAENIPVICNIYDAGNNLVYTGTGQIYLSPLQSGTIWLNPAWSPAGIQNYSVYFYTNVPDDYNHSNDTLMKNVDVTTEILYDDGNLDIYGYVSSNYYDNKFAQRMIPCLPPPYIITQARFYSSTAAPIIMSLNADSSGLPGLGPIYHIAPPETIYPSGTGWAVKSYSPPIEMNNSNPFWFVLHWLSSSPTSPYIGMDNTVPRDSVSYWYWTGSTNPGWNPWFSYDFMMRVYTDQGPGISEKSFEPQARFILYPPLPNPFSKRIQLRFNVPESREMKLNIYDAAGRMVRCLYKGGIEKGVYKIVWDGRDEVGRLVGSGVYFVKANYRNEVFTEKIIFIR</sequence>
<dbReference type="Gene3D" id="2.60.40.4070">
    <property type="match status" value="1"/>
</dbReference>
<dbReference type="SUPFAM" id="SSF50969">
    <property type="entry name" value="YVTN repeat-like/Quinoprotein amine dehydrogenase"/>
    <property type="match status" value="1"/>
</dbReference>